<sequence>MGLGILDMTMMHMPGVKCFCRGLVDRWIKDRNGAAIVEFALAFPIVIGLTMGIVEMGHIAFANATLEGSVREASRRGVTGFAPDSSSREDYVRGRVIELMEKFSLDGPVEIETQTYDSFGDIGEPEPFADENSNDSYDLGECFSDINQNGQWDSDMGMAGLGGAGAIVVYTANVNLRLLTPAFAWFTGSQNGSVRLSASTAVRNEPFSLVQQNNAAGAPTICS</sequence>
<reference evidence="4" key="1">
    <citation type="journal article" date="2019" name="Int. J. Syst. Evol. Microbiol.">
        <title>The Global Catalogue of Microorganisms (GCM) 10K type strain sequencing project: providing services to taxonomists for standard genome sequencing and annotation.</title>
        <authorList>
            <consortium name="The Broad Institute Genomics Platform"/>
            <consortium name="The Broad Institute Genome Sequencing Center for Infectious Disease"/>
            <person name="Wu L."/>
            <person name="Ma J."/>
        </authorList>
    </citation>
    <scope>NUCLEOTIDE SEQUENCE [LARGE SCALE GENOMIC DNA]</scope>
    <source>
        <strain evidence="4">JCM 17843</strain>
    </source>
</reference>
<dbReference type="EMBL" id="BMOV01000001">
    <property type="protein sequence ID" value="GGO06402.1"/>
    <property type="molecule type" value="Genomic_DNA"/>
</dbReference>
<protein>
    <recommendedName>
        <fullName evidence="2">TadE-like domain-containing protein</fullName>
    </recommendedName>
</protein>
<evidence type="ECO:0000259" key="2">
    <source>
        <dbReference type="Pfam" id="PF07811"/>
    </source>
</evidence>
<evidence type="ECO:0000313" key="3">
    <source>
        <dbReference type="EMBL" id="GGO06402.1"/>
    </source>
</evidence>
<dbReference type="Proteomes" id="UP000602381">
    <property type="component" value="Unassembled WGS sequence"/>
</dbReference>
<accession>A0ABQ2LA83</accession>
<organism evidence="3 4">
    <name type="scientific">Iodidimonas muriae</name>
    <dbReference type="NCBI Taxonomy" id="261467"/>
    <lineage>
        <taxon>Bacteria</taxon>
        <taxon>Pseudomonadati</taxon>
        <taxon>Pseudomonadota</taxon>
        <taxon>Alphaproteobacteria</taxon>
        <taxon>Iodidimonadales</taxon>
        <taxon>Iodidimonadaceae</taxon>
        <taxon>Iodidimonas</taxon>
    </lineage>
</organism>
<comment type="caution">
    <text evidence="3">The sequence shown here is derived from an EMBL/GenBank/DDBJ whole genome shotgun (WGS) entry which is preliminary data.</text>
</comment>
<keyword evidence="1" id="KW-0812">Transmembrane</keyword>
<keyword evidence="4" id="KW-1185">Reference proteome</keyword>
<keyword evidence="1" id="KW-1133">Transmembrane helix</keyword>
<dbReference type="Pfam" id="PF07811">
    <property type="entry name" value="TadE"/>
    <property type="match status" value="1"/>
</dbReference>
<gene>
    <name evidence="3" type="ORF">GCM10007972_04740</name>
</gene>
<name>A0ABQ2LA83_9PROT</name>
<feature type="transmembrane region" description="Helical" evidence="1">
    <location>
        <begin position="33"/>
        <end position="54"/>
    </location>
</feature>
<proteinExistence type="predicted"/>
<evidence type="ECO:0000313" key="4">
    <source>
        <dbReference type="Proteomes" id="UP000602381"/>
    </source>
</evidence>
<dbReference type="InterPro" id="IPR012495">
    <property type="entry name" value="TadE-like_dom"/>
</dbReference>
<feature type="domain" description="TadE-like" evidence="2">
    <location>
        <begin position="33"/>
        <end position="75"/>
    </location>
</feature>
<evidence type="ECO:0000256" key="1">
    <source>
        <dbReference type="SAM" id="Phobius"/>
    </source>
</evidence>
<keyword evidence="1" id="KW-0472">Membrane</keyword>